<evidence type="ECO:0000313" key="11">
    <source>
        <dbReference type="RefSeq" id="XP_030981113.1"/>
    </source>
</evidence>
<dbReference type="GeneID" id="41962013"/>
<evidence type="ECO:0000256" key="8">
    <source>
        <dbReference type="SAM" id="SignalP"/>
    </source>
</evidence>
<dbReference type="Gene3D" id="3.50.50.60">
    <property type="entry name" value="FAD/NAD(P)-binding domain"/>
    <property type="match status" value="1"/>
</dbReference>
<dbReference type="KEGG" id="pgri:PgNI_07087"/>
<evidence type="ECO:0000256" key="7">
    <source>
        <dbReference type="ARBA" id="ARBA00023180"/>
    </source>
</evidence>
<dbReference type="PIRSF" id="PIRSF036292">
    <property type="entry name" value="Prenylcysteine_oxidase"/>
    <property type="match status" value="1"/>
</dbReference>
<comment type="cofactor">
    <cofactor evidence="1">
        <name>FAD</name>
        <dbReference type="ChEBI" id="CHEBI:57692"/>
    </cofactor>
</comment>
<evidence type="ECO:0000256" key="5">
    <source>
        <dbReference type="ARBA" id="ARBA00022827"/>
    </source>
</evidence>
<keyword evidence="4 8" id="KW-0732">Signal</keyword>
<evidence type="ECO:0000256" key="6">
    <source>
        <dbReference type="ARBA" id="ARBA00023002"/>
    </source>
</evidence>
<proteinExistence type="inferred from homology"/>
<evidence type="ECO:0000259" key="9">
    <source>
        <dbReference type="Pfam" id="PF07156"/>
    </source>
</evidence>
<dbReference type="SUPFAM" id="SSF51905">
    <property type="entry name" value="FAD/NAD(P)-binding domain"/>
    <property type="match status" value="1"/>
</dbReference>
<dbReference type="PANTHER" id="PTHR15944">
    <property type="entry name" value="FARNESYLCYSTEINE LYASE"/>
    <property type="match status" value="1"/>
</dbReference>
<evidence type="ECO:0000256" key="4">
    <source>
        <dbReference type="ARBA" id="ARBA00022729"/>
    </source>
</evidence>
<reference evidence="11" key="1">
    <citation type="journal article" date="2019" name="Mol. Biol. Evol.">
        <title>Blast fungal genomes show frequent chromosomal changes, gene gains and losses, and effector gene turnover.</title>
        <authorList>
            <person name="Gomez Luciano L.B."/>
            <person name="Jason Tsai I."/>
            <person name="Chuma I."/>
            <person name="Tosa Y."/>
            <person name="Chen Y.H."/>
            <person name="Li J.Y."/>
            <person name="Li M.Y."/>
            <person name="Jade Lu M.Y."/>
            <person name="Nakayashiki H."/>
            <person name="Li W.H."/>
        </authorList>
    </citation>
    <scope>NUCLEOTIDE SEQUENCE</scope>
    <source>
        <strain evidence="11">NI907</strain>
    </source>
</reference>
<reference evidence="11" key="3">
    <citation type="submission" date="2025-08" db="UniProtKB">
        <authorList>
            <consortium name="RefSeq"/>
        </authorList>
    </citation>
    <scope>IDENTIFICATION</scope>
    <source>
        <strain evidence="11">NI907</strain>
    </source>
</reference>
<feature type="domain" description="Prenylcysteine lyase" evidence="9">
    <location>
        <begin position="155"/>
        <end position="537"/>
    </location>
</feature>
<comment type="similarity">
    <text evidence="2">Belongs to the prenylcysteine oxidase family.</text>
</comment>
<dbReference type="Proteomes" id="UP000515153">
    <property type="component" value="Unplaced"/>
</dbReference>
<dbReference type="GO" id="GO:0030328">
    <property type="term" value="P:prenylcysteine catabolic process"/>
    <property type="evidence" value="ECO:0007669"/>
    <property type="project" value="InterPro"/>
</dbReference>
<dbReference type="InterPro" id="IPR017046">
    <property type="entry name" value="Prenylcysteine_Oxase1"/>
</dbReference>
<dbReference type="InterPro" id="IPR036188">
    <property type="entry name" value="FAD/NAD-bd_sf"/>
</dbReference>
<protein>
    <recommendedName>
        <fullName evidence="9">Prenylcysteine lyase domain-containing protein</fullName>
    </recommendedName>
</protein>
<keyword evidence="5" id="KW-0274">FAD</keyword>
<dbReference type="PANTHER" id="PTHR15944:SF0">
    <property type="entry name" value="PRENYLCYSTEINE LYASE DOMAIN-CONTAINING PROTEIN"/>
    <property type="match status" value="1"/>
</dbReference>
<dbReference type="GO" id="GO:0001735">
    <property type="term" value="F:prenylcysteine oxidase activity"/>
    <property type="evidence" value="ECO:0007669"/>
    <property type="project" value="InterPro"/>
</dbReference>
<dbReference type="GO" id="GO:0030327">
    <property type="term" value="P:prenylated protein catabolic process"/>
    <property type="evidence" value="ECO:0007669"/>
    <property type="project" value="TreeGrafter"/>
</dbReference>
<evidence type="ECO:0000313" key="10">
    <source>
        <dbReference type="Proteomes" id="UP000515153"/>
    </source>
</evidence>
<dbReference type="InterPro" id="IPR010795">
    <property type="entry name" value="Prenylcys_lyase"/>
</dbReference>
<keyword evidence="3" id="KW-0285">Flavoprotein</keyword>
<keyword evidence="7" id="KW-0325">Glycoprotein</keyword>
<name>A0A6P8B1Q3_PYRGI</name>
<reference evidence="11" key="2">
    <citation type="submission" date="2019-10" db="EMBL/GenBank/DDBJ databases">
        <authorList>
            <consortium name="NCBI Genome Project"/>
        </authorList>
    </citation>
    <scope>NUCLEOTIDE SEQUENCE</scope>
    <source>
        <strain evidence="11">NI907</strain>
    </source>
</reference>
<dbReference type="RefSeq" id="XP_030981113.1">
    <property type="nucleotide sequence ID" value="XM_031127104.1"/>
</dbReference>
<sequence length="553" mass="60951">MKLFTKLAVLGSSLWILVRAESAPTEQQCSPVPGVKGAVTTCDKPQHIAIIELGAGAAGASAAYYLTQFANDANIPINITVFEKTNRIGGRTLTVNAYDDPKHPVELGASIFIELNHILYNAANHFKLPLKTPGPEEDEYLVIWDGSRFRFESRDSQWNWWKLVKLFWKYGQAPYKAQQLMKSTIAQFLKLYEEPYFPFRSLSTTAYELGLTKITGLTGEQFLDQNNIGSSFSEDVIQAATRVNYASNLGRIHGLDAMVSIAPDGASQVTGGNWQIFGHMLKATNASLYLNTTVTSIEFDKADDDLDISGYVLETNKDNSGSIATTSQRFDKVVIATPYQFSNIHTGDEVLQRPIDEIPYVKLHVTLFTSPLRLNPQFFNLPADAEAPTTVLTTLGEGDNASSGAGKAGFFSVTNQRSLTNPETGETEYIYKIFSPEKVTAEFMSSLLGAQVPESVTAHRTEEEAKSWKGVGPVTWYYPHVFYSYPQALPRVTFQDPILGPGLYYTSGMESFISTMETNALMGKNVARLVIDSVLGNKADVGEDKDQVVIGEL</sequence>
<evidence type="ECO:0000256" key="2">
    <source>
        <dbReference type="ARBA" id="ARBA00009967"/>
    </source>
</evidence>
<keyword evidence="6" id="KW-0560">Oxidoreductase</keyword>
<feature type="signal peptide" evidence="8">
    <location>
        <begin position="1"/>
        <end position="20"/>
    </location>
</feature>
<gene>
    <name evidence="11" type="ORF">PgNI_07087</name>
</gene>
<evidence type="ECO:0000256" key="3">
    <source>
        <dbReference type="ARBA" id="ARBA00022630"/>
    </source>
</evidence>
<feature type="chain" id="PRO_5027937354" description="Prenylcysteine lyase domain-containing protein" evidence="8">
    <location>
        <begin position="21"/>
        <end position="553"/>
    </location>
</feature>
<organism evidence="10 11">
    <name type="scientific">Pyricularia grisea</name>
    <name type="common">Crabgrass-specific blast fungus</name>
    <name type="synonym">Magnaporthe grisea</name>
    <dbReference type="NCBI Taxonomy" id="148305"/>
    <lineage>
        <taxon>Eukaryota</taxon>
        <taxon>Fungi</taxon>
        <taxon>Dikarya</taxon>
        <taxon>Ascomycota</taxon>
        <taxon>Pezizomycotina</taxon>
        <taxon>Sordariomycetes</taxon>
        <taxon>Sordariomycetidae</taxon>
        <taxon>Magnaporthales</taxon>
        <taxon>Pyriculariaceae</taxon>
        <taxon>Pyricularia</taxon>
    </lineage>
</organism>
<accession>A0A6P8B1Q3</accession>
<dbReference type="Pfam" id="PF13450">
    <property type="entry name" value="NAD_binding_8"/>
    <property type="match status" value="1"/>
</dbReference>
<dbReference type="AlphaFoldDB" id="A0A6P8B1Q3"/>
<dbReference type="Pfam" id="PF07156">
    <property type="entry name" value="Prenylcys_lyase"/>
    <property type="match status" value="1"/>
</dbReference>
<keyword evidence="10" id="KW-1185">Reference proteome</keyword>
<evidence type="ECO:0000256" key="1">
    <source>
        <dbReference type="ARBA" id="ARBA00001974"/>
    </source>
</evidence>